<organism evidence="8 9">
    <name type="scientific">Prorocentrum cordatum</name>
    <dbReference type="NCBI Taxonomy" id="2364126"/>
    <lineage>
        <taxon>Eukaryota</taxon>
        <taxon>Sar</taxon>
        <taxon>Alveolata</taxon>
        <taxon>Dinophyceae</taxon>
        <taxon>Prorocentrales</taxon>
        <taxon>Prorocentraceae</taxon>
        <taxon>Prorocentrum</taxon>
    </lineage>
</organism>
<keyword evidence="5" id="KW-0411">Iron-sulfur</keyword>
<keyword evidence="2" id="KW-0001">2Fe-2S</keyword>
<dbReference type="PANTHER" id="PTHR23426:SF65">
    <property type="entry name" value="FERREDOXIN-2, MITOCHONDRIAL"/>
    <property type="match status" value="1"/>
</dbReference>
<dbReference type="PRINTS" id="PR00355">
    <property type="entry name" value="ADRENODOXIN"/>
</dbReference>
<sequence>SLWLPAAASQRPALLAPRRLRDLGSSGRPGRAWGMRAVASRALAAPLRPTAGAAALRQPARIAVPAAWRGSLAVPCGARAPRRFCTFSVTFVKDGSETVVEAKNGQSILELAHEHDLDIEGACGGECACSTCHVVLEQASFDAMPEPDEDEVDMLDLAANVVVPPAAGVPVGRLPRDSRLGCCVKLQKGRDDNIRIQIPEGAVNLLA</sequence>
<dbReference type="InterPro" id="IPR001055">
    <property type="entry name" value="Adrenodoxin-like"/>
</dbReference>
<keyword evidence="4" id="KW-0408">Iron</keyword>
<dbReference type="CDD" id="cd00207">
    <property type="entry name" value="fer2"/>
    <property type="match status" value="1"/>
</dbReference>
<gene>
    <name evidence="8" type="ORF">PCOR1329_LOCUS59622</name>
</gene>
<accession>A0ABN9VRC6</accession>
<evidence type="ECO:0000259" key="7">
    <source>
        <dbReference type="PROSITE" id="PS51085"/>
    </source>
</evidence>
<feature type="non-terminal residue" evidence="8">
    <location>
        <position position="1"/>
    </location>
</feature>
<dbReference type="InterPro" id="IPR036010">
    <property type="entry name" value="2Fe-2S_ferredoxin-like_sf"/>
</dbReference>
<dbReference type="SUPFAM" id="SSF54292">
    <property type="entry name" value="2Fe-2S ferredoxin-like"/>
    <property type="match status" value="1"/>
</dbReference>
<dbReference type="PROSITE" id="PS51085">
    <property type="entry name" value="2FE2S_FER_2"/>
    <property type="match status" value="1"/>
</dbReference>
<evidence type="ECO:0000256" key="6">
    <source>
        <dbReference type="ARBA" id="ARBA00034078"/>
    </source>
</evidence>
<keyword evidence="3" id="KW-0479">Metal-binding</keyword>
<evidence type="ECO:0000313" key="9">
    <source>
        <dbReference type="Proteomes" id="UP001189429"/>
    </source>
</evidence>
<evidence type="ECO:0000256" key="3">
    <source>
        <dbReference type="ARBA" id="ARBA00022723"/>
    </source>
</evidence>
<dbReference type="Proteomes" id="UP001189429">
    <property type="component" value="Unassembled WGS sequence"/>
</dbReference>
<dbReference type="InterPro" id="IPR001041">
    <property type="entry name" value="2Fe-2S_ferredoxin-type"/>
</dbReference>
<keyword evidence="9" id="KW-1185">Reference proteome</keyword>
<dbReference type="Gene3D" id="3.10.20.30">
    <property type="match status" value="1"/>
</dbReference>
<dbReference type="PANTHER" id="PTHR23426">
    <property type="entry name" value="FERREDOXIN/ADRENODOXIN"/>
    <property type="match status" value="1"/>
</dbReference>
<comment type="similarity">
    <text evidence="1">Belongs to the adrenodoxin/putidaredoxin family.</text>
</comment>
<protein>
    <recommendedName>
        <fullName evidence="7">2Fe-2S ferredoxin-type domain-containing protein</fullName>
    </recommendedName>
</protein>
<name>A0ABN9VRC6_9DINO</name>
<evidence type="ECO:0000256" key="5">
    <source>
        <dbReference type="ARBA" id="ARBA00023014"/>
    </source>
</evidence>
<evidence type="ECO:0000256" key="4">
    <source>
        <dbReference type="ARBA" id="ARBA00023004"/>
    </source>
</evidence>
<evidence type="ECO:0000256" key="1">
    <source>
        <dbReference type="ARBA" id="ARBA00010914"/>
    </source>
</evidence>
<proteinExistence type="inferred from homology"/>
<comment type="caution">
    <text evidence="8">The sequence shown here is derived from an EMBL/GenBank/DDBJ whole genome shotgun (WGS) entry which is preliminary data.</text>
</comment>
<feature type="domain" description="2Fe-2S ferredoxin-type" evidence="7">
    <location>
        <begin position="87"/>
        <end position="202"/>
    </location>
</feature>
<dbReference type="InterPro" id="IPR012675">
    <property type="entry name" value="Beta-grasp_dom_sf"/>
</dbReference>
<comment type="cofactor">
    <cofactor evidence="6">
        <name>[2Fe-2S] cluster</name>
        <dbReference type="ChEBI" id="CHEBI:190135"/>
    </cofactor>
</comment>
<dbReference type="Pfam" id="PF00111">
    <property type="entry name" value="Fer2"/>
    <property type="match status" value="1"/>
</dbReference>
<reference evidence="8" key="1">
    <citation type="submission" date="2023-10" db="EMBL/GenBank/DDBJ databases">
        <authorList>
            <person name="Chen Y."/>
            <person name="Shah S."/>
            <person name="Dougan E. K."/>
            <person name="Thang M."/>
            <person name="Chan C."/>
        </authorList>
    </citation>
    <scope>NUCLEOTIDE SEQUENCE [LARGE SCALE GENOMIC DNA]</scope>
</reference>
<evidence type="ECO:0000313" key="8">
    <source>
        <dbReference type="EMBL" id="CAK0874828.1"/>
    </source>
</evidence>
<evidence type="ECO:0000256" key="2">
    <source>
        <dbReference type="ARBA" id="ARBA00022714"/>
    </source>
</evidence>
<dbReference type="EMBL" id="CAUYUJ010017438">
    <property type="protein sequence ID" value="CAK0874828.1"/>
    <property type="molecule type" value="Genomic_DNA"/>
</dbReference>